<keyword evidence="13" id="KW-0175">Coiled coil</keyword>
<dbReference type="InterPro" id="IPR050482">
    <property type="entry name" value="Sensor_HK_TwoCompSys"/>
</dbReference>
<keyword evidence="5" id="KW-0808">Transferase</keyword>
<dbReference type="Gene3D" id="3.30.565.10">
    <property type="entry name" value="Histidine kinase-like ATPase, C-terminal domain"/>
    <property type="match status" value="1"/>
</dbReference>
<evidence type="ECO:0000256" key="2">
    <source>
        <dbReference type="ARBA" id="ARBA00004141"/>
    </source>
</evidence>
<dbReference type="PANTHER" id="PTHR24421:SF10">
    <property type="entry name" value="NITRATE_NITRITE SENSOR PROTEIN NARQ"/>
    <property type="match status" value="1"/>
</dbReference>
<protein>
    <recommendedName>
        <fullName evidence="3">histidine kinase</fullName>
        <ecNumber evidence="3">2.7.13.3</ecNumber>
    </recommendedName>
</protein>
<evidence type="ECO:0000256" key="13">
    <source>
        <dbReference type="SAM" id="Coils"/>
    </source>
</evidence>
<evidence type="ECO:0000313" key="16">
    <source>
        <dbReference type="EMBL" id="RYU96924.1"/>
    </source>
</evidence>
<feature type="domain" description="Histidine kinase" evidence="15">
    <location>
        <begin position="280"/>
        <end position="475"/>
    </location>
</feature>
<dbReference type="InterPro" id="IPR011712">
    <property type="entry name" value="Sig_transdc_His_kin_sub3_dim/P"/>
</dbReference>
<dbReference type="RefSeq" id="WP_130019879.1">
    <property type="nucleotide sequence ID" value="NZ_SEWF01000005.1"/>
</dbReference>
<accession>A0A4Q5M3K0</accession>
<dbReference type="Pfam" id="PF13675">
    <property type="entry name" value="PilJ"/>
    <property type="match status" value="1"/>
</dbReference>
<dbReference type="GO" id="GO:0016020">
    <property type="term" value="C:membrane"/>
    <property type="evidence" value="ECO:0007669"/>
    <property type="project" value="UniProtKB-SubCell"/>
</dbReference>
<dbReference type="OrthoDB" id="9760839at2"/>
<dbReference type="PROSITE" id="PS50109">
    <property type="entry name" value="HIS_KIN"/>
    <property type="match status" value="1"/>
</dbReference>
<reference evidence="16 17" key="1">
    <citation type="submission" date="2019-02" db="EMBL/GenBank/DDBJ databases">
        <title>Bacterial novel species Emticicia sp. 17J42-9 isolated from soil.</title>
        <authorList>
            <person name="Jung H.-Y."/>
        </authorList>
    </citation>
    <scope>NUCLEOTIDE SEQUENCE [LARGE SCALE GENOMIC DNA]</scope>
    <source>
        <strain evidence="16 17">17J42-9</strain>
    </source>
</reference>
<comment type="catalytic activity">
    <reaction evidence="1">
        <text>ATP + protein L-histidine = ADP + protein N-phospho-L-histidine.</text>
        <dbReference type="EC" id="2.7.13.3"/>
    </reaction>
</comment>
<dbReference type="AlphaFoldDB" id="A0A4Q5M3K0"/>
<proteinExistence type="predicted"/>
<dbReference type="PANTHER" id="PTHR24421">
    <property type="entry name" value="NITRATE/NITRITE SENSOR PROTEIN NARX-RELATED"/>
    <property type="match status" value="1"/>
</dbReference>
<keyword evidence="12 14" id="KW-0472">Membrane</keyword>
<keyword evidence="7" id="KW-0547">Nucleotide-binding</keyword>
<dbReference type="Pfam" id="PF07730">
    <property type="entry name" value="HisKA_3"/>
    <property type="match status" value="1"/>
</dbReference>
<dbReference type="CDD" id="cd16917">
    <property type="entry name" value="HATPase_UhpB-NarQ-NarX-like"/>
    <property type="match status" value="1"/>
</dbReference>
<keyword evidence="10 14" id="KW-1133">Transmembrane helix</keyword>
<keyword evidence="9" id="KW-0067">ATP-binding</keyword>
<evidence type="ECO:0000259" key="15">
    <source>
        <dbReference type="PROSITE" id="PS50109"/>
    </source>
</evidence>
<evidence type="ECO:0000256" key="11">
    <source>
        <dbReference type="ARBA" id="ARBA00023012"/>
    </source>
</evidence>
<feature type="transmembrane region" description="Helical" evidence="14">
    <location>
        <begin position="15"/>
        <end position="34"/>
    </location>
</feature>
<comment type="caution">
    <text evidence="16">The sequence shown here is derived from an EMBL/GenBank/DDBJ whole genome shotgun (WGS) entry which is preliminary data.</text>
</comment>
<dbReference type="EC" id="2.7.13.3" evidence="3"/>
<keyword evidence="6 14" id="KW-0812">Transmembrane</keyword>
<keyword evidence="8 16" id="KW-0418">Kinase</keyword>
<keyword evidence="17" id="KW-1185">Reference proteome</keyword>
<dbReference type="SMART" id="SM00387">
    <property type="entry name" value="HATPase_c"/>
    <property type="match status" value="1"/>
</dbReference>
<feature type="transmembrane region" description="Helical" evidence="14">
    <location>
        <begin position="188"/>
        <end position="206"/>
    </location>
</feature>
<dbReference type="GO" id="GO:0046983">
    <property type="term" value="F:protein dimerization activity"/>
    <property type="evidence" value="ECO:0007669"/>
    <property type="project" value="InterPro"/>
</dbReference>
<dbReference type="SUPFAM" id="SSF55874">
    <property type="entry name" value="ATPase domain of HSP90 chaperone/DNA topoisomerase II/histidine kinase"/>
    <property type="match status" value="1"/>
</dbReference>
<dbReference type="GO" id="GO:0000155">
    <property type="term" value="F:phosphorelay sensor kinase activity"/>
    <property type="evidence" value="ECO:0007669"/>
    <property type="project" value="InterPro"/>
</dbReference>
<comment type="subcellular location">
    <subcellularLocation>
        <location evidence="2">Membrane</location>
        <topology evidence="2">Multi-pass membrane protein</topology>
    </subcellularLocation>
</comment>
<evidence type="ECO:0000256" key="7">
    <source>
        <dbReference type="ARBA" id="ARBA00022741"/>
    </source>
</evidence>
<evidence type="ECO:0000256" key="9">
    <source>
        <dbReference type="ARBA" id="ARBA00022840"/>
    </source>
</evidence>
<evidence type="ECO:0000256" key="4">
    <source>
        <dbReference type="ARBA" id="ARBA00022553"/>
    </source>
</evidence>
<evidence type="ECO:0000256" key="14">
    <source>
        <dbReference type="SAM" id="Phobius"/>
    </source>
</evidence>
<dbReference type="EMBL" id="SEWF01000005">
    <property type="protein sequence ID" value="RYU96924.1"/>
    <property type="molecule type" value="Genomic_DNA"/>
</dbReference>
<feature type="coiled-coil region" evidence="13">
    <location>
        <begin position="213"/>
        <end position="247"/>
    </location>
</feature>
<dbReference type="GO" id="GO:0005524">
    <property type="term" value="F:ATP binding"/>
    <property type="evidence" value="ECO:0007669"/>
    <property type="project" value="UniProtKB-KW"/>
</dbReference>
<name>A0A4Q5M3K0_9BACT</name>
<organism evidence="16 17">
    <name type="scientific">Emticicia agri</name>
    <dbReference type="NCBI Taxonomy" id="2492393"/>
    <lineage>
        <taxon>Bacteria</taxon>
        <taxon>Pseudomonadati</taxon>
        <taxon>Bacteroidota</taxon>
        <taxon>Cytophagia</taxon>
        <taxon>Cytophagales</taxon>
        <taxon>Leadbetterellaceae</taxon>
        <taxon>Emticicia</taxon>
    </lineage>
</organism>
<dbReference type="Gene3D" id="1.20.5.1930">
    <property type="match status" value="1"/>
</dbReference>
<evidence type="ECO:0000256" key="1">
    <source>
        <dbReference type="ARBA" id="ARBA00000085"/>
    </source>
</evidence>
<keyword evidence="4" id="KW-0597">Phosphoprotein</keyword>
<dbReference type="InterPro" id="IPR005467">
    <property type="entry name" value="His_kinase_dom"/>
</dbReference>
<keyword evidence="11" id="KW-0902">Two-component regulatory system</keyword>
<dbReference type="InterPro" id="IPR029095">
    <property type="entry name" value="NarX-like_N"/>
</dbReference>
<dbReference type="Pfam" id="PF02518">
    <property type="entry name" value="HATPase_c"/>
    <property type="match status" value="1"/>
</dbReference>
<dbReference type="InterPro" id="IPR003594">
    <property type="entry name" value="HATPase_dom"/>
</dbReference>
<evidence type="ECO:0000256" key="6">
    <source>
        <dbReference type="ARBA" id="ARBA00022692"/>
    </source>
</evidence>
<dbReference type="InterPro" id="IPR036890">
    <property type="entry name" value="HATPase_C_sf"/>
</dbReference>
<sequence length="475" mass="54395">MPTLEQQVTQRLTKLYILALTAVAVLSITGQVLIQESLEDTLNDAHVVNIAGRQRMLSQRLSKMAILLTNTDRFSEEAKFYQKDFGETLALWSKCHEGFMNGKLEVEREVAIKNSPATIRMLNELNPVFLKIKNQMDLIQTHQTIDKKQVLNEILRNERLFLNQMDSIVFQYDLESHERVNRVRSIELFLFFLTIGILLLEGLLIFKPLADYIKKVIRMLTNSEEALQEKNQELSISNQKLIEAQKDIVKITEEKYELVRKEDNVRSSALMQGQEEERRRLSRELHDGIGQMLTGLKLHSEKLKSLPFANDKQRKTFEEHNKLIEETIEATRMVSFNLMPPILTDFGLGAAIRLLTEHTTKTSDIQVSFDSNYGQTRLNGNLEVNLYRIAQEALNNMVKHSKATEANVVLQKTQAGIELHISDNGIGFDEKNTKKEKNIHNGLPNMQTRVRLLGGQMTIQAKSTKGTQITVKIPN</sequence>
<dbReference type="Proteomes" id="UP000293162">
    <property type="component" value="Unassembled WGS sequence"/>
</dbReference>
<evidence type="ECO:0000256" key="12">
    <source>
        <dbReference type="ARBA" id="ARBA00023136"/>
    </source>
</evidence>
<evidence type="ECO:0000256" key="3">
    <source>
        <dbReference type="ARBA" id="ARBA00012438"/>
    </source>
</evidence>
<evidence type="ECO:0000313" key="17">
    <source>
        <dbReference type="Proteomes" id="UP000293162"/>
    </source>
</evidence>
<evidence type="ECO:0000256" key="10">
    <source>
        <dbReference type="ARBA" id="ARBA00022989"/>
    </source>
</evidence>
<gene>
    <name evidence="16" type="ORF">EWM59_05190</name>
</gene>
<evidence type="ECO:0000256" key="5">
    <source>
        <dbReference type="ARBA" id="ARBA00022679"/>
    </source>
</evidence>
<evidence type="ECO:0000256" key="8">
    <source>
        <dbReference type="ARBA" id="ARBA00022777"/>
    </source>
</evidence>